<dbReference type="SUPFAM" id="SSF55021">
    <property type="entry name" value="ACT-like"/>
    <property type="match status" value="2"/>
</dbReference>
<evidence type="ECO:0000256" key="1">
    <source>
        <dbReference type="ARBA" id="ARBA00022737"/>
    </source>
</evidence>
<dbReference type="Proteomes" id="UP001472866">
    <property type="component" value="Chromosome 07"/>
</dbReference>
<dbReference type="Pfam" id="PF24931">
    <property type="entry name" value="ACT_ACR9_3rd"/>
    <property type="match status" value="1"/>
</dbReference>
<accession>A0AAX4PB85</accession>
<proteinExistence type="predicted"/>
<evidence type="ECO:0000313" key="4">
    <source>
        <dbReference type="EMBL" id="WZN63276.1"/>
    </source>
</evidence>
<organism evidence="4 5">
    <name type="scientific">Chloropicon roscoffensis</name>
    <dbReference type="NCBI Taxonomy" id="1461544"/>
    <lineage>
        <taxon>Eukaryota</taxon>
        <taxon>Viridiplantae</taxon>
        <taxon>Chlorophyta</taxon>
        <taxon>Chloropicophyceae</taxon>
        <taxon>Chloropicales</taxon>
        <taxon>Chloropicaceae</taxon>
        <taxon>Chloropicon</taxon>
    </lineage>
</organism>
<dbReference type="PANTHER" id="PTHR31096:SF65">
    <property type="entry name" value="ACT DOMAIN-CONTAINING PROTEIN ACR9"/>
    <property type="match status" value="1"/>
</dbReference>
<evidence type="ECO:0000259" key="3">
    <source>
        <dbReference type="PROSITE" id="PS51671"/>
    </source>
</evidence>
<keyword evidence="1" id="KW-0677">Repeat</keyword>
<dbReference type="AlphaFoldDB" id="A0AAX4PB85"/>
<gene>
    <name evidence="4" type="ORF">HKI87_07g48240</name>
</gene>
<name>A0AAX4PB85_9CHLO</name>
<protein>
    <submittedName>
        <fullName evidence="4">ACT domain-containing protein</fullName>
    </submittedName>
</protein>
<dbReference type="InterPro" id="IPR045865">
    <property type="entry name" value="ACT-like_dom_sf"/>
</dbReference>
<sequence>MSGATERTALLGVQSRGEPTPLPLPLSPWCPSGLLASPDDGSPRNSLLGTARGTDTVLIQDALDSEGNAVKDNKEIYISCCDALGLGCMVTRAFVDFGLRIVSCDFSTDGRYCFIMFKVEPTPSPTSKKVEKDWGLLRESLVSICPADSLGALYYKPKFPKAHKAQFYHIVTVKCEDRAGLINWLMSNFWRYSMTIHRLKCVTTSDGEAVDEFYVSDSRPESKESAFENVDNMGALIESIKKNLDATVTTATIQDEYDTSIRRTRRLSYGNVATIFERHSERSFASQSFNSTCTRVSDSLLGSPAKFTDFADAMYSSEAIDRYCTASVEVDNSTSTENTILRCVCPDRKGVLYDFFRLLSDVRLKASYGRIATSSSMSEALLFVKDGKNGGQIQNEQAQDRLKDLIYSVIARPFQLQLEASPIRDCMELRVVAPVDASGRGRPRVIYDVTTALSCLDVHIHEAEMYVTGKLEEINQTETHVFHIKAGRKDLFESDAFKEAIYERVFCELMGVMKTKRNTLVSHYPREAQKKLTRLCPCMRWLTS</sequence>
<dbReference type="PANTHER" id="PTHR31096">
    <property type="entry name" value="ACT DOMAIN-CONTAINING PROTEIN ACR4-RELATED"/>
    <property type="match status" value="1"/>
</dbReference>
<dbReference type="EMBL" id="CP151507">
    <property type="protein sequence ID" value="WZN63276.1"/>
    <property type="molecule type" value="Genomic_DNA"/>
</dbReference>
<feature type="region of interest" description="Disordered" evidence="2">
    <location>
        <begin position="1"/>
        <end position="24"/>
    </location>
</feature>
<dbReference type="InterPro" id="IPR056816">
    <property type="entry name" value="ACR2/9/10_N"/>
</dbReference>
<dbReference type="InterPro" id="IPR056805">
    <property type="entry name" value="ACT_ACR9/10_C"/>
</dbReference>
<dbReference type="Pfam" id="PF24926">
    <property type="entry name" value="ACT_ACR9_C"/>
    <property type="match status" value="1"/>
</dbReference>
<reference evidence="4 5" key="1">
    <citation type="submission" date="2024-03" db="EMBL/GenBank/DDBJ databases">
        <title>Complete genome sequence of the green alga Chloropicon roscoffensis RCC1871.</title>
        <authorList>
            <person name="Lemieux C."/>
            <person name="Pombert J.-F."/>
            <person name="Otis C."/>
            <person name="Turmel M."/>
        </authorList>
    </citation>
    <scope>NUCLEOTIDE SEQUENCE [LARGE SCALE GENOMIC DNA]</scope>
    <source>
        <strain evidence="4 5">RCC1871</strain>
    </source>
</reference>
<dbReference type="InterPro" id="IPR002912">
    <property type="entry name" value="ACT_dom"/>
</dbReference>
<dbReference type="InterPro" id="IPR040217">
    <property type="entry name" value="ACR1-12"/>
</dbReference>
<evidence type="ECO:0000256" key="2">
    <source>
        <dbReference type="SAM" id="MobiDB-lite"/>
    </source>
</evidence>
<evidence type="ECO:0000313" key="5">
    <source>
        <dbReference type="Proteomes" id="UP001472866"/>
    </source>
</evidence>
<dbReference type="Pfam" id="PF24914">
    <property type="entry name" value="ACR10_N"/>
    <property type="match status" value="1"/>
</dbReference>
<keyword evidence="5" id="KW-1185">Reference proteome</keyword>
<feature type="domain" description="ACT" evidence="3">
    <location>
        <begin position="170"/>
        <end position="256"/>
    </location>
</feature>
<dbReference type="PROSITE" id="PS51671">
    <property type="entry name" value="ACT"/>
    <property type="match status" value="1"/>
</dbReference>